<sequence>MTAPDQDELITELTAVLAKSLRALGKAGQPDEASRLGAAGWSLLRHDQPREAEKINGTMHYLARLPGSPSSGELAQADSHSTSES</sequence>
<accession>A0A9D2ZXT4</accession>
<evidence type="ECO:0000313" key="3">
    <source>
        <dbReference type="Proteomes" id="UP000743760"/>
    </source>
</evidence>
<organism evidence="2 3">
    <name type="scientific">Brevibacterium epidermidis</name>
    <dbReference type="NCBI Taxonomy" id="1698"/>
    <lineage>
        <taxon>Bacteria</taxon>
        <taxon>Bacillati</taxon>
        <taxon>Actinomycetota</taxon>
        <taxon>Actinomycetes</taxon>
        <taxon>Micrococcales</taxon>
        <taxon>Brevibacteriaceae</taxon>
        <taxon>Brevibacterium</taxon>
    </lineage>
</organism>
<comment type="caution">
    <text evidence="2">The sequence shown here is derived from an EMBL/GenBank/DDBJ whole genome shotgun (WGS) entry which is preliminary data.</text>
</comment>
<gene>
    <name evidence="2" type="ORF">K8V74_11645</name>
</gene>
<dbReference type="AlphaFoldDB" id="A0A9D2ZXT4"/>
<feature type="compositionally biased region" description="Polar residues" evidence="1">
    <location>
        <begin position="68"/>
        <end position="85"/>
    </location>
</feature>
<dbReference type="Proteomes" id="UP000743760">
    <property type="component" value="Unassembled WGS sequence"/>
</dbReference>
<protein>
    <submittedName>
        <fullName evidence="2">Uncharacterized protein</fullName>
    </submittedName>
</protein>
<proteinExistence type="predicted"/>
<feature type="region of interest" description="Disordered" evidence="1">
    <location>
        <begin position="62"/>
        <end position="85"/>
    </location>
</feature>
<evidence type="ECO:0000313" key="2">
    <source>
        <dbReference type="EMBL" id="HJE78581.1"/>
    </source>
</evidence>
<evidence type="ECO:0000256" key="1">
    <source>
        <dbReference type="SAM" id="MobiDB-lite"/>
    </source>
</evidence>
<name>A0A9D2ZXT4_BREEP</name>
<reference evidence="2" key="2">
    <citation type="submission" date="2021-09" db="EMBL/GenBank/DDBJ databases">
        <authorList>
            <person name="Gilroy R."/>
        </authorList>
    </citation>
    <scope>NUCLEOTIDE SEQUENCE</scope>
    <source>
        <strain evidence="2">CHK139-4039</strain>
    </source>
</reference>
<dbReference type="EMBL" id="DYXR01000365">
    <property type="protein sequence ID" value="HJE78581.1"/>
    <property type="molecule type" value="Genomic_DNA"/>
</dbReference>
<reference evidence="2" key="1">
    <citation type="journal article" date="2021" name="PeerJ">
        <title>Extensive microbial diversity within the chicken gut microbiome revealed by metagenomics and culture.</title>
        <authorList>
            <person name="Gilroy R."/>
            <person name="Ravi A."/>
            <person name="Getino M."/>
            <person name="Pursley I."/>
            <person name="Horton D.L."/>
            <person name="Alikhan N.F."/>
            <person name="Baker D."/>
            <person name="Gharbi K."/>
            <person name="Hall N."/>
            <person name="Watson M."/>
            <person name="Adriaenssens E.M."/>
            <person name="Foster-Nyarko E."/>
            <person name="Jarju S."/>
            <person name="Secka A."/>
            <person name="Antonio M."/>
            <person name="Oren A."/>
            <person name="Chaudhuri R.R."/>
            <person name="La Ragione R."/>
            <person name="Hildebrand F."/>
            <person name="Pallen M.J."/>
        </authorList>
    </citation>
    <scope>NUCLEOTIDE SEQUENCE</scope>
    <source>
        <strain evidence="2">CHK139-4039</strain>
    </source>
</reference>